<keyword evidence="2" id="KW-1185">Reference proteome</keyword>
<dbReference type="InterPro" id="IPR019587">
    <property type="entry name" value="Polyketide_cyclase/dehydratase"/>
</dbReference>
<organism evidence="1 2">
    <name type="scientific">Mycobacterium adipatum</name>
    <dbReference type="NCBI Taxonomy" id="1682113"/>
    <lineage>
        <taxon>Bacteria</taxon>
        <taxon>Bacillati</taxon>
        <taxon>Actinomycetota</taxon>
        <taxon>Actinomycetes</taxon>
        <taxon>Mycobacteriales</taxon>
        <taxon>Mycobacteriaceae</taxon>
        <taxon>Mycobacterium</taxon>
    </lineage>
</organism>
<dbReference type="OrthoDB" id="3681637at2"/>
<dbReference type="AlphaFoldDB" id="A0A172UPS4"/>
<proteinExistence type="predicted"/>
<dbReference type="InterPro" id="IPR023393">
    <property type="entry name" value="START-like_dom_sf"/>
</dbReference>
<accession>A0A172UPS4</accession>
<sequence length="143" mass="15479">MAKLELSRDLSLDPQTAWDHASNLNELGDWLVMHEGWRSDLPDELAVGTTLVGVAGAKGMRNRVTWTVRTWDAPRLLEVVGKGVGGTKYGLKLSVKPTSSGSRFAVTLELGGPPLFGPIGSVAARTVKGDIERSIEKFETLYT</sequence>
<dbReference type="STRING" id="1682113.A7U43_18430"/>
<protein>
    <recommendedName>
        <fullName evidence="3">SRPBCC family protein</fullName>
    </recommendedName>
</protein>
<reference evidence="1 2" key="1">
    <citation type="submission" date="2016-05" db="EMBL/GenBank/DDBJ databases">
        <title>Complete genome sequence of a phthalic acid esters degrading Mycobacterium sp. YC-RL4.</title>
        <authorList>
            <person name="Ren L."/>
            <person name="Fan S."/>
            <person name="Ruth N."/>
            <person name="Jia Y."/>
            <person name="Wang J."/>
            <person name="Qiao C."/>
        </authorList>
    </citation>
    <scope>NUCLEOTIDE SEQUENCE [LARGE SCALE GENOMIC DNA]</scope>
    <source>
        <strain evidence="1 2">YC-RL4</strain>
    </source>
</reference>
<evidence type="ECO:0000313" key="2">
    <source>
        <dbReference type="Proteomes" id="UP000077143"/>
    </source>
</evidence>
<dbReference type="KEGG" id="madi:A7U43_18430"/>
<name>A0A172UPS4_9MYCO</name>
<dbReference type="SUPFAM" id="SSF55961">
    <property type="entry name" value="Bet v1-like"/>
    <property type="match status" value="1"/>
</dbReference>
<dbReference type="RefSeq" id="WP_067998212.1">
    <property type="nucleotide sequence ID" value="NZ_CP015596.1"/>
</dbReference>
<dbReference type="Gene3D" id="3.30.530.20">
    <property type="match status" value="1"/>
</dbReference>
<dbReference type="Proteomes" id="UP000077143">
    <property type="component" value="Chromosome"/>
</dbReference>
<dbReference type="Pfam" id="PF10604">
    <property type="entry name" value="Polyketide_cyc2"/>
    <property type="match status" value="1"/>
</dbReference>
<evidence type="ECO:0000313" key="1">
    <source>
        <dbReference type="EMBL" id="ANE81003.1"/>
    </source>
</evidence>
<dbReference type="EMBL" id="CP015596">
    <property type="protein sequence ID" value="ANE81003.1"/>
    <property type="molecule type" value="Genomic_DNA"/>
</dbReference>
<dbReference type="CDD" id="cd07812">
    <property type="entry name" value="SRPBCC"/>
    <property type="match status" value="1"/>
</dbReference>
<gene>
    <name evidence="1" type="ORF">A7U43_18430</name>
</gene>
<evidence type="ECO:0008006" key="3">
    <source>
        <dbReference type="Google" id="ProtNLM"/>
    </source>
</evidence>